<feature type="chain" id="PRO_5039148741" description="LppX_LprAFG lipoprotein" evidence="1">
    <location>
        <begin position="23"/>
        <end position="256"/>
    </location>
</feature>
<dbReference type="RefSeq" id="WP_192767095.1">
    <property type="nucleotide sequence ID" value="NZ_JADBEB010000001.1"/>
</dbReference>
<dbReference type="AlphaFoldDB" id="A0A927M399"/>
<keyword evidence="3" id="KW-1185">Reference proteome</keyword>
<dbReference type="PROSITE" id="PS51257">
    <property type="entry name" value="PROKAR_LIPOPROTEIN"/>
    <property type="match status" value="1"/>
</dbReference>
<keyword evidence="1" id="KW-0732">Signal</keyword>
<sequence length="256" mass="26707">MGTRRRLAVASLALLATLSVGAAGCNVQAGSDGNSGTGSSPAGQVSAADELSASVKKLNEDTFTIRLKMSVMSAEGAVDPAGKKANLAMKVAAPEASMDFKIVLLAENLYVKYGGIPGLPKEWMRVDASKIKDGSTLDIMPEGDPMGANNLIKGIVDVERDGDLGFKGTLDLTKSPTADPESLKMFGDKVKAVPFTAKVDPQGRLVEMSVATEGVSPLLGEMRVSYDNFGKPVEITPPKASDVVEMPDSLLGMMDA</sequence>
<feature type="signal peptide" evidence="1">
    <location>
        <begin position="1"/>
        <end position="22"/>
    </location>
</feature>
<evidence type="ECO:0008006" key="4">
    <source>
        <dbReference type="Google" id="ProtNLM"/>
    </source>
</evidence>
<evidence type="ECO:0000256" key="1">
    <source>
        <dbReference type="SAM" id="SignalP"/>
    </source>
</evidence>
<reference evidence="2" key="1">
    <citation type="submission" date="2020-10" db="EMBL/GenBank/DDBJ databases">
        <title>Sequencing the genomes of 1000 actinobacteria strains.</title>
        <authorList>
            <person name="Klenk H.-P."/>
        </authorList>
    </citation>
    <scope>NUCLEOTIDE SEQUENCE</scope>
    <source>
        <strain evidence="2">DSM 46832</strain>
    </source>
</reference>
<dbReference type="Proteomes" id="UP000649753">
    <property type="component" value="Unassembled WGS sequence"/>
</dbReference>
<evidence type="ECO:0000313" key="3">
    <source>
        <dbReference type="Proteomes" id="UP000649753"/>
    </source>
</evidence>
<proteinExistence type="predicted"/>
<dbReference type="EMBL" id="JADBEB010000001">
    <property type="protein sequence ID" value="MBE1487209.1"/>
    <property type="molecule type" value="Genomic_DNA"/>
</dbReference>
<evidence type="ECO:0000313" key="2">
    <source>
        <dbReference type="EMBL" id="MBE1487209.1"/>
    </source>
</evidence>
<gene>
    <name evidence="2" type="ORF">H4W31_002847</name>
</gene>
<protein>
    <recommendedName>
        <fullName evidence="4">LppX_LprAFG lipoprotein</fullName>
    </recommendedName>
</protein>
<dbReference type="Gene3D" id="2.50.20.20">
    <property type="match status" value="1"/>
</dbReference>
<dbReference type="InterPro" id="IPR029046">
    <property type="entry name" value="LolA/LolB/LppX"/>
</dbReference>
<accession>A0A927M399</accession>
<dbReference type="SUPFAM" id="SSF89392">
    <property type="entry name" value="Prokaryotic lipoproteins and lipoprotein localization factors"/>
    <property type="match status" value="1"/>
</dbReference>
<organism evidence="2 3">
    <name type="scientific">Plantactinospora soyae</name>
    <dbReference type="NCBI Taxonomy" id="1544732"/>
    <lineage>
        <taxon>Bacteria</taxon>
        <taxon>Bacillati</taxon>
        <taxon>Actinomycetota</taxon>
        <taxon>Actinomycetes</taxon>
        <taxon>Micromonosporales</taxon>
        <taxon>Micromonosporaceae</taxon>
        <taxon>Plantactinospora</taxon>
    </lineage>
</organism>
<name>A0A927M399_9ACTN</name>
<comment type="caution">
    <text evidence="2">The sequence shown here is derived from an EMBL/GenBank/DDBJ whole genome shotgun (WGS) entry which is preliminary data.</text>
</comment>